<dbReference type="EMBL" id="JBHUCM010000068">
    <property type="protein sequence ID" value="MFD1546695.1"/>
    <property type="molecule type" value="Genomic_DNA"/>
</dbReference>
<accession>A0ABW4GUY6</accession>
<comment type="caution">
    <text evidence="1">The sequence shown here is derived from an EMBL/GenBank/DDBJ whole genome shotgun (WGS) entry which is preliminary data.</text>
</comment>
<organism evidence="1 2">
    <name type="scientific">Nonomuraea guangzhouensis</name>
    <dbReference type="NCBI Taxonomy" id="1291555"/>
    <lineage>
        <taxon>Bacteria</taxon>
        <taxon>Bacillati</taxon>
        <taxon>Actinomycetota</taxon>
        <taxon>Actinomycetes</taxon>
        <taxon>Streptosporangiales</taxon>
        <taxon>Streptosporangiaceae</taxon>
        <taxon>Nonomuraea</taxon>
    </lineage>
</organism>
<name>A0ABW4GUY6_9ACTN</name>
<gene>
    <name evidence="1" type="ORF">ACFSJ0_57330</name>
</gene>
<evidence type="ECO:0000313" key="1">
    <source>
        <dbReference type="EMBL" id="MFD1546695.1"/>
    </source>
</evidence>
<keyword evidence="2" id="KW-1185">Reference proteome</keyword>
<protein>
    <recommendedName>
        <fullName evidence="3">Formamidopyrimidine-DNA glycosylase catalytic domain-containing protein</fullName>
    </recommendedName>
</protein>
<dbReference type="Proteomes" id="UP001597097">
    <property type="component" value="Unassembled WGS sequence"/>
</dbReference>
<dbReference type="SUPFAM" id="SSF81624">
    <property type="entry name" value="N-terminal domain of MutM-like DNA repair proteins"/>
    <property type="match status" value="1"/>
</dbReference>
<dbReference type="InterPro" id="IPR035937">
    <property type="entry name" value="FPG_N"/>
</dbReference>
<evidence type="ECO:0000313" key="2">
    <source>
        <dbReference type="Proteomes" id="UP001597097"/>
    </source>
</evidence>
<dbReference type="Gene3D" id="3.20.190.10">
    <property type="entry name" value="MutM-like, N-terminal"/>
    <property type="match status" value="1"/>
</dbReference>
<proteinExistence type="predicted"/>
<reference evidence="2" key="1">
    <citation type="journal article" date="2019" name="Int. J. Syst. Evol. Microbiol.">
        <title>The Global Catalogue of Microorganisms (GCM) 10K type strain sequencing project: providing services to taxonomists for standard genome sequencing and annotation.</title>
        <authorList>
            <consortium name="The Broad Institute Genomics Platform"/>
            <consortium name="The Broad Institute Genome Sequencing Center for Infectious Disease"/>
            <person name="Wu L."/>
            <person name="Ma J."/>
        </authorList>
    </citation>
    <scope>NUCLEOTIDE SEQUENCE [LARGE SCALE GENOMIC DNA]</scope>
    <source>
        <strain evidence="2">CGMCC 1.15399</strain>
    </source>
</reference>
<dbReference type="RefSeq" id="WP_372455139.1">
    <property type="nucleotide sequence ID" value="NZ_JAHKRM010000070.1"/>
</dbReference>
<evidence type="ECO:0008006" key="3">
    <source>
        <dbReference type="Google" id="ProtNLM"/>
    </source>
</evidence>
<sequence>MLMLHFGMNGSLPWRSPAEPWHRHDRIAWQFDDGEPRFRGMRKLPGIRLTHDEIRPSGCSSSARTPVACPAANVRIAWRERRLE</sequence>